<dbReference type="InterPro" id="IPR039047">
    <property type="entry name" value="PHAX"/>
</dbReference>
<dbReference type="Proteomes" id="UP001058974">
    <property type="component" value="Chromosome 5"/>
</dbReference>
<accession>A0A9D4WNR8</accession>
<organism evidence="2 3">
    <name type="scientific">Pisum sativum</name>
    <name type="common">Garden pea</name>
    <name type="synonym">Lathyrus oleraceus</name>
    <dbReference type="NCBI Taxonomy" id="3888"/>
    <lineage>
        <taxon>Eukaryota</taxon>
        <taxon>Viridiplantae</taxon>
        <taxon>Streptophyta</taxon>
        <taxon>Embryophyta</taxon>
        <taxon>Tracheophyta</taxon>
        <taxon>Spermatophyta</taxon>
        <taxon>Magnoliopsida</taxon>
        <taxon>eudicotyledons</taxon>
        <taxon>Gunneridae</taxon>
        <taxon>Pentapetalae</taxon>
        <taxon>rosids</taxon>
        <taxon>fabids</taxon>
        <taxon>Fabales</taxon>
        <taxon>Fabaceae</taxon>
        <taxon>Papilionoideae</taxon>
        <taxon>50 kb inversion clade</taxon>
        <taxon>NPAAA clade</taxon>
        <taxon>Hologalegina</taxon>
        <taxon>IRL clade</taxon>
        <taxon>Fabeae</taxon>
        <taxon>Lathyrus</taxon>
    </lineage>
</organism>
<dbReference type="Gene3D" id="1.10.10.1440">
    <property type="entry name" value="PHAX RNA-binding domain"/>
    <property type="match status" value="1"/>
</dbReference>
<feature type="region of interest" description="Disordered" evidence="1">
    <location>
        <begin position="38"/>
        <end position="77"/>
    </location>
</feature>
<dbReference type="AlphaFoldDB" id="A0A9D4WNR8"/>
<dbReference type="InterPro" id="IPR038092">
    <property type="entry name" value="PHAX_RNA-binding_sf"/>
</dbReference>
<dbReference type="PANTHER" id="PTHR13135">
    <property type="entry name" value="CYTOSOLIC RESINIFERATOXIN BINDING PROTEIN RBP-26"/>
    <property type="match status" value="1"/>
</dbReference>
<evidence type="ECO:0000313" key="3">
    <source>
        <dbReference type="Proteomes" id="UP001058974"/>
    </source>
</evidence>
<protein>
    <submittedName>
        <fullName evidence="2">Uncharacterized protein</fullName>
    </submittedName>
</protein>
<name>A0A9D4WNR8_PEA</name>
<comment type="caution">
    <text evidence="2">The sequence shown here is derived from an EMBL/GenBank/DDBJ whole genome shotgun (WGS) entry which is preliminary data.</text>
</comment>
<dbReference type="PANTHER" id="PTHR13135:SF0">
    <property type="entry name" value="PHOSPHORYLATED ADAPTER RNA EXPORT PROTEIN"/>
    <property type="match status" value="1"/>
</dbReference>
<evidence type="ECO:0000313" key="2">
    <source>
        <dbReference type="EMBL" id="KAI5404095.1"/>
    </source>
</evidence>
<keyword evidence="3" id="KW-1185">Reference proteome</keyword>
<proteinExistence type="predicted"/>
<dbReference type="EMBL" id="JAMSHJ010000005">
    <property type="protein sequence ID" value="KAI5404095.1"/>
    <property type="molecule type" value="Genomic_DNA"/>
</dbReference>
<evidence type="ECO:0000256" key="1">
    <source>
        <dbReference type="SAM" id="MobiDB-lite"/>
    </source>
</evidence>
<feature type="compositionally biased region" description="Polar residues" evidence="1">
    <location>
        <begin position="38"/>
        <end position="47"/>
    </location>
</feature>
<dbReference type="GO" id="GO:0006408">
    <property type="term" value="P:snRNA export from nucleus"/>
    <property type="evidence" value="ECO:0007669"/>
    <property type="project" value="InterPro"/>
</dbReference>
<sequence>MEEGDNILDVIYDEDTLDDDDVDMVDVEEGELVEPNSKISVGQSSVGDITEAKQESHGENSKCGASKKKRKRNKKKRKGLGFKVMDIDRFVSDICYRLKEKKTYMVYTAAGCLGISALSDIVKEVLKPFYAPSFSLLSKLILFFSSSLRISVKYHCHL</sequence>
<reference evidence="2 3" key="1">
    <citation type="journal article" date="2022" name="Nat. Genet.">
        <title>Improved pea reference genome and pan-genome highlight genomic features and evolutionary characteristics.</title>
        <authorList>
            <person name="Yang T."/>
            <person name="Liu R."/>
            <person name="Luo Y."/>
            <person name="Hu S."/>
            <person name="Wang D."/>
            <person name="Wang C."/>
            <person name="Pandey M.K."/>
            <person name="Ge S."/>
            <person name="Xu Q."/>
            <person name="Li N."/>
            <person name="Li G."/>
            <person name="Huang Y."/>
            <person name="Saxena R.K."/>
            <person name="Ji Y."/>
            <person name="Li M."/>
            <person name="Yan X."/>
            <person name="He Y."/>
            <person name="Liu Y."/>
            <person name="Wang X."/>
            <person name="Xiang C."/>
            <person name="Varshney R.K."/>
            <person name="Ding H."/>
            <person name="Gao S."/>
            <person name="Zong X."/>
        </authorList>
    </citation>
    <scope>NUCLEOTIDE SEQUENCE [LARGE SCALE GENOMIC DNA]</scope>
    <source>
        <strain evidence="2 3">cv. Zhongwan 6</strain>
    </source>
</reference>
<feature type="compositionally biased region" description="Basic residues" evidence="1">
    <location>
        <begin position="65"/>
        <end position="77"/>
    </location>
</feature>
<gene>
    <name evidence="2" type="ORF">KIW84_051292</name>
</gene>
<feature type="compositionally biased region" description="Basic and acidic residues" evidence="1">
    <location>
        <begin position="50"/>
        <end position="60"/>
    </location>
</feature>
<dbReference type="Gramene" id="Psat05G0129200-T2">
    <property type="protein sequence ID" value="KAI5404095.1"/>
    <property type="gene ID" value="KIW84_051292"/>
</dbReference>